<evidence type="ECO:0000259" key="3">
    <source>
        <dbReference type="SMART" id="SM00854"/>
    </source>
</evidence>
<evidence type="ECO:0000256" key="1">
    <source>
        <dbReference type="ARBA" id="ARBA00005662"/>
    </source>
</evidence>
<keyword evidence="2" id="KW-0472">Membrane</keyword>
<feature type="domain" description="Capsule synthesis protein CapA" evidence="3">
    <location>
        <begin position="60"/>
        <end position="300"/>
    </location>
</feature>
<organism evidence="4 5">
    <name type="scientific">Brunnivagina elsteri CCALA 953</name>
    <dbReference type="NCBI Taxonomy" id="987040"/>
    <lineage>
        <taxon>Bacteria</taxon>
        <taxon>Bacillati</taxon>
        <taxon>Cyanobacteriota</taxon>
        <taxon>Cyanophyceae</taxon>
        <taxon>Nostocales</taxon>
        <taxon>Calotrichaceae</taxon>
        <taxon>Brunnivagina</taxon>
    </lineage>
</organism>
<dbReference type="SUPFAM" id="SSF56300">
    <property type="entry name" value="Metallo-dependent phosphatases"/>
    <property type="match status" value="1"/>
</dbReference>
<dbReference type="InterPro" id="IPR029052">
    <property type="entry name" value="Metallo-depent_PP-like"/>
</dbReference>
<dbReference type="Gene3D" id="3.60.21.10">
    <property type="match status" value="1"/>
</dbReference>
<gene>
    <name evidence="4" type="ORF">CK510_27365</name>
</gene>
<evidence type="ECO:0000313" key="5">
    <source>
        <dbReference type="Proteomes" id="UP000218238"/>
    </source>
</evidence>
<reference evidence="4 5" key="1">
    <citation type="submission" date="2017-08" db="EMBL/GenBank/DDBJ databases">
        <title>Draft genome sequence of filamentous cyanobacterium Calothrix elsteri CCALA 953.</title>
        <authorList>
            <person name="Gagunashvili A.N."/>
            <person name="Elster J."/>
            <person name="Andresson O.S."/>
        </authorList>
    </citation>
    <scope>NUCLEOTIDE SEQUENCE [LARGE SCALE GENOMIC DNA]</scope>
    <source>
        <strain evidence="4 5">CCALA 953</strain>
    </source>
</reference>
<feature type="non-terminal residue" evidence="4">
    <location>
        <position position="369"/>
    </location>
</feature>
<comment type="caution">
    <text evidence="4">The sequence shown here is derived from an EMBL/GenBank/DDBJ whole genome shotgun (WGS) entry which is preliminary data.</text>
</comment>
<dbReference type="InterPro" id="IPR052169">
    <property type="entry name" value="CW_Biosynth-Accessory"/>
</dbReference>
<dbReference type="PANTHER" id="PTHR33393:SF11">
    <property type="entry name" value="POLYGLUTAMINE SYNTHESIS ACCESSORY PROTEIN RV0574C-RELATED"/>
    <property type="match status" value="1"/>
</dbReference>
<keyword evidence="2" id="KW-1133">Transmembrane helix</keyword>
<dbReference type="OrthoDB" id="9810906at2"/>
<dbReference type="AlphaFoldDB" id="A0A2A2TB26"/>
<proteinExistence type="inferred from homology"/>
<dbReference type="Proteomes" id="UP000218238">
    <property type="component" value="Unassembled WGS sequence"/>
</dbReference>
<evidence type="ECO:0000256" key="2">
    <source>
        <dbReference type="SAM" id="Phobius"/>
    </source>
</evidence>
<keyword evidence="2" id="KW-0812">Transmembrane</keyword>
<evidence type="ECO:0000313" key="4">
    <source>
        <dbReference type="EMBL" id="PAX49864.1"/>
    </source>
</evidence>
<dbReference type="InterPro" id="IPR019079">
    <property type="entry name" value="Capsule_synth_CapA"/>
</dbReference>
<feature type="transmembrane region" description="Helical" evidence="2">
    <location>
        <begin position="9"/>
        <end position="29"/>
    </location>
</feature>
<name>A0A2A2TB26_9CYAN</name>
<dbReference type="RefSeq" id="WP_095724659.1">
    <property type="nucleotide sequence ID" value="NZ_NTFS01000509.1"/>
</dbReference>
<comment type="similarity">
    <text evidence="1">Belongs to the CapA family.</text>
</comment>
<protein>
    <submittedName>
        <fullName evidence="4">Metallophosphatase</fullName>
    </submittedName>
</protein>
<keyword evidence="5" id="KW-1185">Reference proteome</keyword>
<dbReference type="EMBL" id="NTFS01000509">
    <property type="protein sequence ID" value="PAX49864.1"/>
    <property type="molecule type" value="Genomic_DNA"/>
</dbReference>
<dbReference type="Pfam" id="PF09587">
    <property type="entry name" value="PGA_cap"/>
    <property type="match status" value="1"/>
</dbReference>
<accession>A0A2A2TB26</accession>
<dbReference type="SMART" id="SM00854">
    <property type="entry name" value="PGA_cap"/>
    <property type="match status" value="1"/>
</dbReference>
<dbReference type="CDD" id="cd07381">
    <property type="entry name" value="MPP_CapA"/>
    <property type="match status" value="1"/>
</dbReference>
<dbReference type="PANTHER" id="PTHR33393">
    <property type="entry name" value="POLYGLUTAMINE SYNTHESIS ACCESSORY PROTEIN RV0574C-RELATED"/>
    <property type="match status" value="1"/>
</dbReference>
<sequence>MRKNFVNNYFMNFVGVVGLSLSSTSLYIARTPTSQTTQTNLQSHIKSQENKSQKTPSYLTIKAVGDIVAGTNYPDYRLPANLNQLLPNSVRNLLQGSDILFGNYESTLTNHPHSSKDVSKGMVFAFRSPPEYAKFFSQVNFDVMSVANNHAMDFGFVGFQDTIKNLNSVGIKAVGAKNQIVYSQVKDTPVAWIGFCFYDYCNKVQDIAKAQALVKQARQNAKIVIISMHVGAEGQDALNVRNKTEFFYGENRGNSLQFARAMVDSGADLILGHGPHVPRAVEVYKGKLIAYSLGNFLGYKTFSTRGDKGKSMILEAKLNQDGDFVSGKITSIQLDKQGIPQVDKYNQTSKLVNLLTKNNFPNGKLMINA</sequence>